<organism evidence="2 3">
    <name type="scientific">Furfurilactobacillus milii</name>
    <dbReference type="NCBI Taxonomy" id="2888272"/>
    <lineage>
        <taxon>Bacteria</taxon>
        <taxon>Bacillati</taxon>
        <taxon>Bacillota</taxon>
        <taxon>Bacilli</taxon>
        <taxon>Lactobacillales</taxon>
        <taxon>Lactobacillaceae</taxon>
        <taxon>Furfurilactobacillus</taxon>
    </lineage>
</organism>
<reference evidence="2 3" key="1">
    <citation type="journal article" date="2019" name="Appl. Environ. Microbiol.">
        <title>Genetic determinants of hydroxycinnamic acid metabolism in heterofermentative lactobacilli.</title>
        <authorList>
            <person name="Gaur G."/>
            <person name="Oh J.H."/>
            <person name="Filannino P."/>
            <person name="Gobbetti M."/>
            <person name="van Pijkeren J.P."/>
            <person name="Ganzle M.G."/>
        </authorList>
    </citation>
    <scope>NUCLEOTIDE SEQUENCE [LARGE SCALE GENOMIC DNA]</scope>
    <source>
        <strain evidence="2 3">C5</strain>
    </source>
</reference>
<feature type="transmembrane region" description="Helical" evidence="1">
    <location>
        <begin position="100"/>
        <end position="120"/>
    </location>
</feature>
<dbReference type="RefSeq" id="WP_161002771.1">
    <property type="nucleotide sequence ID" value="NZ_WEZQ01000001.1"/>
</dbReference>
<protein>
    <recommendedName>
        <fullName evidence="4">Membrane protein 6-pyruvoyl-tetrahydropterin synthase-related domain-containing protein</fullName>
    </recommendedName>
</protein>
<feature type="transmembrane region" description="Helical" evidence="1">
    <location>
        <begin position="313"/>
        <end position="331"/>
    </location>
</feature>
<dbReference type="AlphaFoldDB" id="A0A6N9HZK3"/>
<feature type="transmembrane region" description="Helical" evidence="1">
    <location>
        <begin position="343"/>
        <end position="359"/>
    </location>
</feature>
<accession>A0A6N9HZK3</accession>
<evidence type="ECO:0000313" key="3">
    <source>
        <dbReference type="Proteomes" id="UP000449209"/>
    </source>
</evidence>
<feature type="transmembrane region" description="Helical" evidence="1">
    <location>
        <begin position="523"/>
        <end position="543"/>
    </location>
</feature>
<evidence type="ECO:0000256" key="1">
    <source>
        <dbReference type="SAM" id="Phobius"/>
    </source>
</evidence>
<feature type="transmembrane region" description="Helical" evidence="1">
    <location>
        <begin position="180"/>
        <end position="210"/>
    </location>
</feature>
<dbReference type="Proteomes" id="UP000449209">
    <property type="component" value="Unassembled WGS sequence"/>
</dbReference>
<sequence>MIKKSGWQVTLLVEVGFVILSMMLFAALVHGNQVFATGDYHFHQNRIESLYEALKHGDLLPRVDTYFAGGYGYAASLFYPTLFLYVPAVFRLIGFSSAQVYFGTLIGILWATFAMTEFAGRQMGLSRVRSVMFALLYGLSTYHLQDLFSRQDMGEAMAMVFFPLVLASLVKLNHGDKRAWLWLALSMTAVGYSHMLSLEMMGLFCVIYAFTHWQTFVTKRTLLAVGAAAITAILLLSAYLVPVGEQLMSQTFQVTSTPLVYISNEAVAPMNLVINSLTNQVFHANTVNVGPVIFIGSLAGLGMALKQRHNRRLAVIAVAMLVMTTSLFPWALLNHTMFNTLQFPWRLFSIISLLVSYNLSDLQYGLSFKRATNIVVPMSISVLVLLGLQLGMKTVAASPQRVETESSFNKIDSYYIGAGHEYLPKTLSYNKILSNKHRTLVYNNEDVTVTAAKASDGHVEFHYVVHDSQRHAKISLPLVYYKGMQAVNTLDHQFVTTKESGTGMTELNVTGSGNVAVGYAGTALQRISVLVSMATVFAMSLSIRRRQRSFAHARLRTRHGNGF</sequence>
<evidence type="ECO:0000313" key="2">
    <source>
        <dbReference type="EMBL" id="MYV16171.1"/>
    </source>
</evidence>
<evidence type="ECO:0008006" key="4">
    <source>
        <dbReference type="Google" id="ProtNLM"/>
    </source>
</evidence>
<feature type="transmembrane region" description="Helical" evidence="1">
    <location>
        <begin position="71"/>
        <end position="93"/>
    </location>
</feature>
<proteinExistence type="predicted"/>
<dbReference type="OrthoDB" id="9784157at2"/>
<keyword evidence="1" id="KW-1133">Transmembrane helix</keyword>
<keyword evidence="1" id="KW-0472">Membrane</keyword>
<feature type="transmembrane region" description="Helical" evidence="1">
    <location>
        <begin position="281"/>
        <end position="301"/>
    </location>
</feature>
<name>A0A6N9HZK3_9LACO</name>
<feature type="transmembrane region" description="Helical" evidence="1">
    <location>
        <begin position="371"/>
        <end position="392"/>
    </location>
</feature>
<gene>
    <name evidence="2" type="ORF">GB993_01330</name>
</gene>
<feature type="transmembrane region" description="Helical" evidence="1">
    <location>
        <begin position="7"/>
        <end position="29"/>
    </location>
</feature>
<comment type="caution">
    <text evidence="2">The sequence shown here is derived from an EMBL/GenBank/DDBJ whole genome shotgun (WGS) entry which is preliminary data.</text>
</comment>
<feature type="transmembrane region" description="Helical" evidence="1">
    <location>
        <begin position="222"/>
        <end position="241"/>
    </location>
</feature>
<dbReference type="EMBL" id="WEZQ01000001">
    <property type="protein sequence ID" value="MYV16171.1"/>
    <property type="molecule type" value="Genomic_DNA"/>
</dbReference>
<keyword evidence="1" id="KW-0812">Transmembrane</keyword>